<dbReference type="EMBL" id="CP049232">
    <property type="protein sequence ID" value="QPI06214.1"/>
    <property type="molecule type" value="Genomic_DNA"/>
</dbReference>
<dbReference type="GO" id="GO:0015556">
    <property type="term" value="F:C4-dicarboxylate transmembrane transporter activity"/>
    <property type="evidence" value="ECO:0007669"/>
    <property type="project" value="InterPro"/>
</dbReference>
<name>A0A1Y5MQ00_9BACT</name>
<evidence type="ECO:0000256" key="1">
    <source>
        <dbReference type="ARBA" id="ARBA00004429"/>
    </source>
</evidence>
<comment type="similarity">
    <text evidence="2">Belongs to the DcuA/DcuB transporter (TC 2.A.13.1) family.</text>
</comment>
<evidence type="ECO:0000313" key="12">
    <source>
        <dbReference type="Proteomes" id="UP000196317"/>
    </source>
</evidence>
<keyword evidence="5" id="KW-0997">Cell inner membrane</keyword>
<organism evidence="10 12">
    <name type="scientific">Campylobacter concisus</name>
    <dbReference type="NCBI Taxonomy" id="199"/>
    <lineage>
        <taxon>Bacteria</taxon>
        <taxon>Pseudomonadati</taxon>
        <taxon>Campylobacterota</taxon>
        <taxon>Epsilonproteobacteria</taxon>
        <taxon>Campylobacterales</taxon>
        <taxon>Campylobacteraceae</taxon>
        <taxon>Campylobacter</taxon>
    </lineage>
</organism>
<accession>A0A1Y5MQ00</accession>
<keyword evidence="6 9" id="KW-0812">Transmembrane</keyword>
<reference evidence="10 12" key="1">
    <citation type="submission" date="2017-04" db="EMBL/GenBank/DDBJ databases">
        <title>Complete genome of Campylobacter concisus ATCC 33237T and draft genomes for an additional eight well characterized C. concisus strains.</title>
        <authorList>
            <person name="Cornelius A.J."/>
            <person name="Miller W.G."/>
            <person name="Lastovica A.J."/>
            <person name="On S.L."/>
            <person name="French N.P."/>
            <person name="Vandenberg O."/>
            <person name="Biggs P.J."/>
        </authorList>
    </citation>
    <scope>NUCLEOTIDE SEQUENCE [LARGE SCALE GENOMIC DNA]</scope>
    <source>
        <strain evidence="10 12">CCUG 19995</strain>
    </source>
</reference>
<feature type="transmembrane region" description="Helical" evidence="9">
    <location>
        <begin position="12"/>
        <end position="28"/>
    </location>
</feature>
<keyword evidence="4" id="KW-1003">Cell membrane</keyword>
<evidence type="ECO:0000256" key="6">
    <source>
        <dbReference type="ARBA" id="ARBA00022692"/>
    </source>
</evidence>
<evidence type="ECO:0000256" key="3">
    <source>
        <dbReference type="ARBA" id="ARBA00022448"/>
    </source>
</evidence>
<feature type="transmembrane region" description="Helical" evidence="9">
    <location>
        <begin position="59"/>
        <end position="81"/>
    </location>
</feature>
<dbReference type="EMBL" id="NDYN01000001">
    <property type="protein sequence ID" value="OUT09293.1"/>
    <property type="molecule type" value="Genomic_DNA"/>
</dbReference>
<comment type="subcellular location">
    <subcellularLocation>
        <location evidence="1">Cell inner membrane</location>
        <topology evidence="1">Multi-pass membrane protein</topology>
    </subcellularLocation>
</comment>
<dbReference type="InterPro" id="IPR004668">
    <property type="entry name" value="Anaer_Dcu_memb_transpt"/>
</dbReference>
<dbReference type="PANTHER" id="PTHR36106">
    <property type="entry name" value="ANAEROBIC C4-DICARBOXYLATE TRANSPORTER DCUB"/>
    <property type="match status" value="1"/>
</dbReference>
<dbReference type="AlphaFoldDB" id="A0A1Y5MQ00"/>
<feature type="transmembrane region" description="Helical" evidence="9">
    <location>
        <begin position="412"/>
        <end position="431"/>
    </location>
</feature>
<evidence type="ECO:0000256" key="2">
    <source>
        <dbReference type="ARBA" id="ARBA00006413"/>
    </source>
</evidence>
<feature type="transmembrane region" description="Helical" evidence="9">
    <location>
        <begin position="451"/>
        <end position="468"/>
    </location>
</feature>
<feature type="transmembrane region" description="Helical" evidence="9">
    <location>
        <begin position="34"/>
        <end position="52"/>
    </location>
</feature>
<evidence type="ECO:0000256" key="4">
    <source>
        <dbReference type="ARBA" id="ARBA00022475"/>
    </source>
</evidence>
<evidence type="ECO:0000256" key="5">
    <source>
        <dbReference type="ARBA" id="ARBA00022519"/>
    </source>
</evidence>
<keyword evidence="7 9" id="KW-1133">Transmembrane helix</keyword>
<feature type="transmembrane region" description="Helical" evidence="9">
    <location>
        <begin position="250"/>
        <end position="269"/>
    </location>
</feature>
<gene>
    <name evidence="10" type="ORF">B9N65_02805</name>
    <name evidence="11" type="ORF">G5B96_02310</name>
</gene>
<evidence type="ECO:0000313" key="13">
    <source>
        <dbReference type="Proteomes" id="UP000594535"/>
    </source>
</evidence>
<sequence length="559" mass="60080">MEFLTSLSESTQFFLQLIVVLGCLFYGAKKGGMALGVLGGIGLVILVFAFDLKPGKPAIDVILTILAVVVASATLQAAGGLDVMLQIAERALRKHPKTVCYLAPICGWTLTVLCGTGHTVYTLLPIIYDVSMKSGIRPERPMAATTISSQLAIIASPVSVAGVSMVAVLLGTGTVHIEGFTSYVDLLKVTIPSTFLGVLCIGTYSVFRGKDLDKDPEFQAKIADPEQRKYIYGSDEAHSLIGVHLPKKQWNVMWIFLATIAVVAVLGYYKQLRPSWTSNVPGKSIEIIVDKKTVKNITVKDGQVVSMVGDSKIVSNVKDNKVKDATKFTSVQVLDKDNKVTQSIVSNGADVVITAGDKSETIANANIVVKDTMKKTAPLGMVDTIQIFMLLAASIMMIYSGIKAAKIGQNEIFHSGMVALVAIYGISWMAETMFNSHIDMLKGSLGEVMKAYPWMYIIVGMLISKFLNSQAAAAATFVPLAVQIGVHPGVIVAFATACYGYFILPTYPSDLAAVQFDRSGTTHIGKYVINHSFIIPGFIGVFSSCAVGWVLANIYGYLN</sequence>
<dbReference type="PANTHER" id="PTHR36106:SF3">
    <property type="entry name" value="ANAEROBIC C4-DICARBOXYLATE TRANSPORTER DCUB"/>
    <property type="match status" value="1"/>
</dbReference>
<dbReference type="Pfam" id="PF03605">
    <property type="entry name" value="DcuA_DcuB"/>
    <property type="match status" value="2"/>
</dbReference>
<reference evidence="11 13" key="2">
    <citation type="journal article" date="2020" name="Microb. Genom.">
        <title>Analysis of complete Campylobacter concisus genomes identifies genomospecies features, secretion systems and novel plasmids and their association with severe ulcerative colitis.</title>
        <authorList>
            <person name="Liu F."/>
            <person name="Chen S."/>
            <person name="Luu L.D.W."/>
            <person name="Lee S.A."/>
            <person name="Tay A.C.Y."/>
            <person name="Wu R."/>
            <person name="Riordan S.M."/>
            <person name="Lan R."/>
            <person name="Liu L."/>
            <person name="Zhang L."/>
        </authorList>
    </citation>
    <scope>NUCLEOTIDE SEQUENCE [LARGE SCALE GENOMIC DNA]</scope>
    <source>
        <strain evidence="11 13">H9O-S2</strain>
    </source>
</reference>
<keyword evidence="8 9" id="KW-0472">Membrane</keyword>
<evidence type="ECO:0000256" key="9">
    <source>
        <dbReference type="SAM" id="Phobius"/>
    </source>
</evidence>
<feature type="transmembrane region" description="Helical" evidence="9">
    <location>
        <begin position="379"/>
        <end position="400"/>
    </location>
</feature>
<evidence type="ECO:0000256" key="7">
    <source>
        <dbReference type="ARBA" id="ARBA00022989"/>
    </source>
</evidence>
<dbReference type="Proteomes" id="UP000594535">
    <property type="component" value="Chromosome"/>
</dbReference>
<dbReference type="Proteomes" id="UP000196317">
    <property type="component" value="Unassembled WGS sequence"/>
</dbReference>
<proteinExistence type="inferred from homology"/>
<feature type="transmembrane region" description="Helical" evidence="9">
    <location>
        <begin position="101"/>
        <end position="130"/>
    </location>
</feature>
<evidence type="ECO:0000256" key="8">
    <source>
        <dbReference type="ARBA" id="ARBA00023136"/>
    </source>
</evidence>
<dbReference type="GO" id="GO:0005886">
    <property type="term" value="C:plasma membrane"/>
    <property type="evidence" value="ECO:0007669"/>
    <property type="project" value="UniProtKB-SubCell"/>
</dbReference>
<dbReference type="RefSeq" id="WP_002942580.1">
    <property type="nucleotide sequence ID" value="NZ_CABPTZ010000010.1"/>
</dbReference>
<feature type="transmembrane region" description="Helical" evidence="9">
    <location>
        <begin position="151"/>
        <end position="177"/>
    </location>
</feature>
<protein>
    <submittedName>
        <fullName evidence="10">Anaerobic C4-dicarboxylate transporter</fullName>
    </submittedName>
</protein>
<evidence type="ECO:0000313" key="11">
    <source>
        <dbReference type="EMBL" id="QPI06214.1"/>
    </source>
</evidence>
<keyword evidence="3" id="KW-0813">Transport</keyword>
<feature type="transmembrane region" description="Helical" evidence="9">
    <location>
        <begin position="533"/>
        <end position="558"/>
    </location>
</feature>
<evidence type="ECO:0000313" key="10">
    <source>
        <dbReference type="EMBL" id="OUT09293.1"/>
    </source>
</evidence>
<feature type="transmembrane region" description="Helical" evidence="9">
    <location>
        <begin position="189"/>
        <end position="207"/>
    </location>
</feature>
<feature type="transmembrane region" description="Helical" evidence="9">
    <location>
        <begin position="480"/>
        <end position="502"/>
    </location>
</feature>